<dbReference type="Proteomes" id="UP000176294">
    <property type="component" value="Unassembled WGS sequence"/>
</dbReference>
<sequence length="140" mass="16249">MPAFLHDFTVDFGLFLRAVFRNFKAQTHPIFLHYMLQMMISKRIGRRQFHFTVQGNNFHETVAEYDRLSFPDVAACGLCGSDNLDLTSRVAQDKFKYTSVKCLDCRADLTFGKTQKDDQTVFLRRREGGELDWKALEKAV</sequence>
<reference evidence="1 2" key="1">
    <citation type="submission" date="2016-08" db="EMBL/GenBank/DDBJ databases">
        <title>Hymenobacter coccineus sp. nov., Hymenobacter lapidarius sp. nov. and Hymenobacter glacialis sp. nov., isolated from Antarctic soil.</title>
        <authorList>
            <person name="Sedlacek I."/>
            <person name="Kralova S."/>
            <person name="Kyrova K."/>
            <person name="Maslanova I."/>
            <person name="Stankova E."/>
            <person name="Vrbovska V."/>
            <person name="Nemec M."/>
            <person name="Bartak M."/>
            <person name="Svec P."/>
            <person name="Busse H.-J."/>
            <person name="Pantucek R."/>
        </authorList>
    </citation>
    <scope>NUCLEOTIDE SEQUENCE [LARGE SCALE GENOMIC DNA]</scope>
    <source>
        <strain evidence="1 2">CCM 8643</strain>
    </source>
</reference>
<comment type="caution">
    <text evidence="1">The sequence shown here is derived from an EMBL/GenBank/DDBJ whole genome shotgun (WGS) entry which is preliminary data.</text>
</comment>
<evidence type="ECO:0000313" key="1">
    <source>
        <dbReference type="EMBL" id="OGX85146.1"/>
    </source>
</evidence>
<dbReference type="EMBL" id="MDZB01000109">
    <property type="protein sequence ID" value="OGX85146.1"/>
    <property type="molecule type" value="Genomic_DNA"/>
</dbReference>
<dbReference type="STRING" id="1908237.BEN47_02090"/>
<evidence type="ECO:0000313" key="2">
    <source>
        <dbReference type="Proteomes" id="UP000176294"/>
    </source>
</evidence>
<organism evidence="1 2">
    <name type="scientific">Hymenobacter lapidarius</name>
    <dbReference type="NCBI Taxonomy" id="1908237"/>
    <lineage>
        <taxon>Bacteria</taxon>
        <taxon>Pseudomonadati</taxon>
        <taxon>Bacteroidota</taxon>
        <taxon>Cytophagia</taxon>
        <taxon>Cytophagales</taxon>
        <taxon>Hymenobacteraceae</taxon>
        <taxon>Hymenobacter</taxon>
    </lineage>
</organism>
<keyword evidence="2" id="KW-1185">Reference proteome</keyword>
<accession>A0A1G1T2Q8</accession>
<proteinExistence type="predicted"/>
<dbReference type="AlphaFoldDB" id="A0A1G1T2Q8"/>
<gene>
    <name evidence="1" type="ORF">BEN47_02090</name>
</gene>
<protein>
    <submittedName>
        <fullName evidence="1">Uncharacterized protein</fullName>
    </submittedName>
</protein>
<name>A0A1G1T2Q8_9BACT</name>